<proteinExistence type="inferred from homology"/>
<dbReference type="GeneID" id="19944337"/>
<feature type="transmembrane region" description="Helical" evidence="10">
    <location>
        <begin position="211"/>
        <end position="230"/>
    </location>
</feature>
<organism evidence="12 13">
    <name type="scientific">Saprolegnia diclina (strain VS20)</name>
    <dbReference type="NCBI Taxonomy" id="1156394"/>
    <lineage>
        <taxon>Eukaryota</taxon>
        <taxon>Sar</taxon>
        <taxon>Stramenopiles</taxon>
        <taxon>Oomycota</taxon>
        <taxon>Saprolegniomycetes</taxon>
        <taxon>Saprolegniales</taxon>
        <taxon>Saprolegniaceae</taxon>
        <taxon>Saprolegnia</taxon>
    </lineage>
</organism>
<dbReference type="eggNOG" id="KOG2173">
    <property type="taxonomic scope" value="Eukaryota"/>
</dbReference>
<feature type="region of interest" description="Disordered" evidence="11">
    <location>
        <begin position="1"/>
        <end position="40"/>
    </location>
</feature>
<dbReference type="InterPro" id="IPR007241">
    <property type="entry name" value="Autophagy-rel_prot_9"/>
</dbReference>
<evidence type="ECO:0000256" key="6">
    <source>
        <dbReference type="ARBA" id="ARBA00022989"/>
    </source>
</evidence>
<dbReference type="STRING" id="1156394.T0S9J8"/>
<evidence type="ECO:0000313" key="12">
    <source>
        <dbReference type="EMBL" id="EQC39407.1"/>
    </source>
</evidence>
<dbReference type="PANTHER" id="PTHR13038">
    <property type="entry name" value="APG9 AUTOPHAGY 9"/>
    <property type="match status" value="1"/>
</dbReference>
<comment type="similarity">
    <text evidence="2 10">Belongs to the ATG9 family.</text>
</comment>
<dbReference type="GO" id="GO:0000422">
    <property type="term" value="P:autophagy of mitochondrion"/>
    <property type="evidence" value="ECO:0007669"/>
    <property type="project" value="TreeGrafter"/>
</dbReference>
<keyword evidence="4 10" id="KW-0813">Transport</keyword>
<evidence type="ECO:0000256" key="9">
    <source>
        <dbReference type="ARBA" id="ARBA00023136"/>
    </source>
</evidence>
<dbReference type="EMBL" id="JH767139">
    <property type="protein sequence ID" value="EQC39407.1"/>
    <property type="molecule type" value="Genomic_DNA"/>
</dbReference>
<sequence length="744" mass="83579">MNDALLDDMERAEAEGEYDPHAAYRPLLGPDAAPLKNRSRSAEDADALWAELHGQPPAAEAPPITLNLFKFGSPLRNNIRPPTYEPLDSPSLRRKTASGNVDLRRHLNMPSLAAIKSSVSSRGRHVPDAHGHVENVDAFLTGLYNYYYHGGVACYVCKELVSLFNILFTVCLSTFLLGCLDWSSLANCNQDEIVGCKQPLSAFVTFDMRRSLFATIVLFYFLLFLMYWVTRLVAFASSARDALDMHTFYTEKLCIDARQVQTMKWDEVLAQVRALLPSRKAATAPTTADAYELQIDPQLLATPLDAARRIMRKENYLIAFLNSPLLQVSLPLPAWLPTMSSHVLFSRNMEWNLHVCVLDHLLDASGHLGLRDAKALEKRLVTVGVINLVLTPFLLLFRVIQFFLLSTQEWYLHKTSYLSARRWSPLAMWTFREYNELPHVFDTRMGQAYPAAEAYLALFPAGVVSILATGVSFCAGSIMGVLVALSVVEESILLEVELGQRQLLWYLTVATGVFALARTFHATPRFMTGENCEDAMARLAAETHYSPPEWKGHCHTYATRDALLTLFPYKAVLFLEECVSVLLTPYMLCLALPPLADDIIAFCHDHSTTLPGVGAVCRYAEFDFGTYGAEPKMESSFLNFKANHPSWMGPAEGEQLAADLTRFRGEEMDKSLRMGDSLLESATLRESMFQPMSLSHQLLQSQAITMAMGGPHSSEYYWLQKYHERNGRQREETKEEEMDASLSM</sequence>
<dbReference type="AlphaFoldDB" id="T0S9J8"/>
<evidence type="ECO:0000256" key="2">
    <source>
        <dbReference type="ARBA" id="ARBA00006185"/>
    </source>
</evidence>
<dbReference type="GO" id="GO:0061709">
    <property type="term" value="P:reticulophagy"/>
    <property type="evidence" value="ECO:0007669"/>
    <property type="project" value="TreeGrafter"/>
</dbReference>
<gene>
    <name evidence="12" type="ORF">SDRG_03610</name>
</gene>
<dbReference type="GO" id="GO:0034045">
    <property type="term" value="C:phagophore assembly site membrane"/>
    <property type="evidence" value="ECO:0007669"/>
    <property type="project" value="UniProtKB-SubCell"/>
</dbReference>
<comment type="subcellular location">
    <subcellularLocation>
        <location evidence="1 10">Preautophagosomal structure membrane</location>
        <topology evidence="1 10">Multi-pass membrane protein</topology>
    </subcellularLocation>
</comment>
<dbReference type="GO" id="GO:0006869">
    <property type="term" value="P:lipid transport"/>
    <property type="evidence" value="ECO:0007669"/>
    <property type="project" value="UniProtKB-KW"/>
</dbReference>
<protein>
    <recommendedName>
        <fullName evidence="3 10">Autophagy-related protein 9</fullName>
    </recommendedName>
</protein>
<keyword evidence="6 10" id="KW-1133">Transmembrane helix</keyword>
<dbReference type="Proteomes" id="UP000030762">
    <property type="component" value="Unassembled WGS sequence"/>
</dbReference>
<reference evidence="12 13" key="1">
    <citation type="submission" date="2012-04" db="EMBL/GenBank/DDBJ databases">
        <title>The Genome Sequence of Saprolegnia declina VS20.</title>
        <authorList>
            <consortium name="The Broad Institute Genome Sequencing Platform"/>
            <person name="Russ C."/>
            <person name="Nusbaum C."/>
            <person name="Tyler B."/>
            <person name="van West P."/>
            <person name="Dieguez-Uribeondo J."/>
            <person name="de Bruijn I."/>
            <person name="Tripathy S."/>
            <person name="Jiang R."/>
            <person name="Young S.K."/>
            <person name="Zeng Q."/>
            <person name="Gargeya S."/>
            <person name="Fitzgerald M."/>
            <person name="Haas B."/>
            <person name="Abouelleil A."/>
            <person name="Alvarado L."/>
            <person name="Arachchi H.M."/>
            <person name="Berlin A."/>
            <person name="Chapman S.B."/>
            <person name="Goldberg J."/>
            <person name="Griggs A."/>
            <person name="Gujja S."/>
            <person name="Hansen M."/>
            <person name="Howarth C."/>
            <person name="Imamovic A."/>
            <person name="Larimer J."/>
            <person name="McCowen C."/>
            <person name="Montmayeur A."/>
            <person name="Murphy C."/>
            <person name="Neiman D."/>
            <person name="Pearson M."/>
            <person name="Priest M."/>
            <person name="Roberts A."/>
            <person name="Saif S."/>
            <person name="Shea T."/>
            <person name="Sisk P."/>
            <person name="Sykes S."/>
            <person name="Wortman J."/>
            <person name="Nusbaum C."/>
            <person name="Birren B."/>
        </authorList>
    </citation>
    <scope>NUCLEOTIDE SEQUENCE [LARGE SCALE GENOMIC DNA]</scope>
    <source>
        <strain evidence="12 13">VS20</strain>
    </source>
</reference>
<feature type="compositionally biased region" description="Basic and acidic residues" evidence="11">
    <location>
        <begin position="8"/>
        <end position="22"/>
    </location>
</feature>
<keyword evidence="13" id="KW-1185">Reference proteome</keyword>
<keyword evidence="8 10" id="KW-0445">Lipid transport</keyword>
<feature type="transmembrane region" description="Helical" evidence="10">
    <location>
        <begin position="380"/>
        <end position="405"/>
    </location>
</feature>
<dbReference type="Pfam" id="PF04109">
    <property type="entry name" value="ATG9"/>
    <property type="match status" value="1"/>
</dbReference>
<dbReference type="OMA" id="IPTGECV"/>
<dbReference type="PANTHER" id="PTHR13038:SF10">
    <property type="entry name" value="AUTOPHAGY-RELATED PROTEIN 9"/>
    <property type="match status" value="1"/>
</dbReference>
<comment type="caution">
    <text evidence="10">Lacks conserved residue(s) required for the propagation of feature annotation.</text>
</comment>
<accession>T0S9J8</accession>
<name>T0S9J8_SAPDV</name>
<evidence type="ECO:0000313" key="13">
    <source>
        <dbReference type="Proteomes" id="UP000030762"/>
    </source>
</evidence>
<dbReference type="RefSeq" id="XP_008607468.1">
    <property type="nucleotide sequence ID" value="XM_008609246.1"/>
</dbReference>
<dbReference type="VEuPathDB" id="FungiDB:SDRG_03610"/>
<evidence type="ECO:0000256" key="10">
    <source>
        <dbReference type="RuleBase" id="RU364027"/>
    </source>
</evidence>
<dbReference type="InParanoid" id="T0S9J8"/>
<evidence type="ECO:0000256" key="7">
    <source>
        <dbReference type="ARBA" id="ARBA00023006"/>
    </source>
</evidence>
<evidence type="ECO:0000256" key="3">
    <source>
        <dbReference type="ARBA" id="ARBA00018074"/>
    </source>
</evidence>
<feature type="transmembrane region" description="Helical" evidence="10">
    <location>
        <begin position="503"/>
        <end position="520"/>
    </location>
</feature>
<evidence type="ECO:0000256" key="8">
    <source>
        <dbReference type="ARBA" id="ARBA00023055"/>
    </source>
</evidence>
<dbReference type="GO" id="GO:0034497">
    <property type="term" value="P:protein localization to phagophore assembly site"/>
    <property type="evidence" value="ECO:0007669"/>
    <property type="project" value="TreeGrafter"/>
</dbReference>
<keyword evidence="9 10" id="KW-0472">Membrane</keyword>
<dbReference type="OrthoDB" id="2020634at2759"/>
<evidence type="ECO:0000256" key="5">
    <source>
        <dbReference type="ARBA" id="ARBA00022692"/>
    </source>
</evidence>
<feature type="transmembrane region" description="Helical" evidence="10">
    <location>
        <begin position="454"/>
        <end position="483"/>
    </location>
</feature>
<dbReference type="GO" id="GO:0034727">
    <property type="term" value="P:piecemeal microautophagy of the nucleus"/>
    <property type="evidence" value="ECO:0007669"/>
    <property type="project" value="TreeGrafter"/>
</dbReference>
<comment type="function">
    <text evidence="10">Phospholipid scramblase involved in autophagy. Cycles between the preautophagosomal structure/phagophore assembly site (PAS) and the cytoplasmic vesicle pool and supplies membrane for the growing autophagosome. Lipid scramblase activity plays a key role in preautophagosomal structure/phagophore assembly by distributing the phospholipids that arrive through ATG2 from the cytoplasmic to the luminal leaflet of the bilayer, thereby driving autophagosomal membrane expansion.</text>
</comment>
<evidence type="ECO:0000256" key="1">
    <source>
        <dbReference type="ARBA" id="ARBA00004511"/>
    </source>
</evidence>
<evidence type="ECO:0000256" key="4">
    <source>
        <dbReference type="ARBA" id="ARBA00022448"/>
    </source>
</evidence>
<keyword evidence="5 10" id="KW-0812">Transmembrane</keyword>
<evidence type="ECO:0000256" key="11">
    <source>
        <dbReference type="SAM" id="MobiDB-lite"/>
    </source>
</evidence>
<keyword evidence="7 10" id="KW-0072">Autophagy</keyword>
<dbReference type="GO" id="GO:0005776">
    <property type="term" value="C:autophagosome"/>
    <property type="evidence" value="ECO:0007669"/>
    <property type="project" value="TreeGrafter"/>
</dbReference>